<gene>
    <name evidence="6" type="ORF">S01H4_34970</name>
</gene>
<dbReference type="PROSITE" id="PS01030">
    <property type="entry name" value="RNA_POL_M_15KD"/>
    <property type="match status" value="1"/>
</dbReference>
<dbReference type="Pfam" id="PF13248">
    <property type="entry name" value="Zn_ribbon_3"/>
    <property type="match status" value="1"/>
</dbReference>
<comment type="similarity">
    <text evidence="1">Belongs to the archaeal RpoM/eukaryotic RPA12/RPB9/RPC11 RNA polymerase family.</text>
</comment>
<reference evidence="6" key="1">
    <citation type="journal article" date="2014" name="Front. Microbiol.">
        <title>High frequency of phylogenetically diverse reductive dehalogenase-homologous genes in deep subseafloor sedimentary metagenomes.</title>
        <authorList>
            <person name="Kawai M."/>
            <person name="Futagami T."/>
            <person name="Toyoda A."/>
            <person name="Takaki Y."/>
            <person name="Nishi S."/>
            <person name="Hori S."/>
            <person name="Arai W."/>
            <person name="Tsubouchi T."/>
            <person name="Morono Y."/>
            <person name="Uchiyama I."/>
            <person name="Ito T."/>
            <person name="Fujiyama A."/>
            <person name="Inagaki F."/>
            <person name="Takami H."/>
        </authorList>
    </citation>
    <scope>NUCLEOTIDE SEQUENCE</scope>
    <source>
        <strain evidence="6">Expedition CK06-06</strain>
    </source>
</reference>
<dbReference type="GO" id="GO:0006351">
    <property type="term" value="P:DNA-templated transcription"/>
    <property type="evidence" value="ECO:0007669"/>
    <property type="project" value="InterPro"/>
</dbReference>
<proteinExistence type="inferred from homology"/>
<evidence type="ECO:0000256" key="3">
    <source>
        <dbReference type="ARBA" id="ARBA00022833"/>
    </source>
</evidence>
<keyword evidence="2" id="KW-0479">Metal-binding</keyword>
<organism evidence="6">
    <name type="scientific">marine sediment metagenome</name>
    <dbReference type="NCBI Taxonomy" id="412755"/>
    <lineage>
        <taxon>unclassified sequences</taxon>
        <taxon>metagenomes</taxon>
        <taxon>ecological metagenomes</taxon>
    </lineage>
</organism>
<keyword evidence="3" id="KW-0862">Zinc</keyword>
<evidence type="ECO:0000256" key="2">
    <source>
        <dbReference type="ARBA" id="ARBA00022723"/>
    </source>
</evidence>
<evidence type="ECO:0000256" key="1">
    <source>
        <dbReference type="ARBA" id="ARBA00008925"/>
    </source>
</evidence>
<dbReference type="InterPro" id="IPR029037">
    <property type="entry name" value="DUF1407/YfgJ-like_sf"/>
</dbReference>
<comment type="caution">
    <text evidence="6">The sequence shown here is derived from an EMBL/GenBank/DDBJ whole genome shotgun (WGS) entry which is preliminary data.</text>
</comment>
<evidence type="ECO:0000313" key="6">
    <source>
        <dbReference type="EMBL" id="GAG75672.1"/>
    </source>
</evidence>
<protein>
    <recommendedName>
        <fullName evidence="5">Putative zinc-ribbon domain-containing protein</fullName>
    </recommendedName>
</protein>
<dbReference type="SUPFAM" id="SSF161187">
    <property type="entry name" value="YfgJ-like"/>
    <property type="match status" value="1"/>
</dbReference>
<dbReference type="InterPro" id="IPR059113">
    <property type="entry name" value="Znf_ribbon"/>
</dbReference>
<sequence length="60" mass="6957">MNKCPNKCVLDMRCNVMKFCPECGAMLINDYTELHCHNCDWDIVRKGDKHCGNCGFELMK</sequence>
<feature type="domain" description="Putative zinc-ribbon" evidence="5">
    <location>
        <begin position="35"/>
        <end position="55"/>
    </location>
</feature>
<evidence type="ECO:0000259" key="5">
    <source>
        <dbReference type="Pfam" id="PF13248"/>
    </source>
</evidence>
<name>X1B2X4_9ZZZZ</name>
<dbReference type="EMBL" id="BART01018540">
    <property type="protein sequence ID" value="GAG75672.1"/>
    <property type="molecule type" value="Genomic_DNA"/>
</dbReference>
<dbReference type="AlphaFoldDB" id="X1B2X4"/>
<dbReference type="GO" id="GO:0046872">
    <property type="term" value="F:metal ion binding"/>
    <property type="evidence" value="ECO:0007669"/>
    <property type="project" value="UniProtKB-KW"/>
</dbReference>
<evidence type="ECO:0000256" key="4">
    <source>
        <dbReference type="ARBA" id="ARBA00023163"/>
    </source>
</evidence>
<keyword evidence="4" id="KW-0804">Transcription</keyword>
<accession>X1B2X4</accession>
<dbReference type="InterPro" id="IPR019761">
    <property type="entry name" value="DNA-dir_RNA_pol-M_15_CS"/>
</dbReference>
<dbReference type="Gene3D" id="2.10.290.10">
    <property type="entry name" value="YfgJ-like"/>
    <property type="match status" value="1"/>
</dbReference>